<dbReference type="Gene3D" id="3.50.50.60">
    <property type="entry name" value="FAD/NAD(P)-binding domain"/>
    <property type="match status" value="1"/>
</dbReference>
<name>A0A927F8X6_9BACT</name>
<evidence type="ECO:0000313" key="2">
    <source>
        <dbReference type="EMBL" id="MBD5780004.1"/>
    </source>
</evidence>
<proteinExistence type="predicted"/>
<dbReference type="Proteomes" id="UP000622317">
    <property type="component" value="Unassembled WGS sequence"/>
</dbReference>
<dbReference type="PANTHER" id="PTHR42923:SF17">
    <property type="entry name" value="AMINE OXIDASE DOMAIN-CONTAINING PROTEIN"/>
    <property type="match status" value="1"/>
</dbReference>
<keyword evidence="3" id="KW-1185">Reference proteome</keyword>
<dbReference type="InterPro" id="IPR002937">
    <property type="entry name" value="Amino_oxidase"/>
</dbReference>
<organism evidence="2 3">
    <name type="scientific">Pelagicoccus enzymogenes</name>
    <dbReference type="NCBI Taxonomy" id="2773457"/>
    <lineage>
        <taxon>Bacteria</taxon>
        <taxon>Pseudomonadati</taxon>
        <taxon>Verrucomicrobiota</taxon>
        <taxon>Opitutia</taxon>
        <taxon>Puniceicoccales</taxon>
        <taxon>Pelagicoccaceae</taxon>
        <taxon>Pelagicoccus</taxon>
    </lineage>
</organism>
<dbReference type="GO" id="GO:0016491">
    <property type="term" value="F:oxidoreductase activity"/>
    <property type="evidence" value="ECO:0007669"/>
    <property type="project" value="InterPro"/>
</dbReference>
<dbReference type="PROSITE" id="PS51257">
    <property type="entry name" value="PROKAR_LIPOPROTEIN"/>
    <property type="match status" value="1"/>
</dbReference>
<gene>
    <name evidence="2" type="ORF">IEN85_10935</name>
</gene>
<sequence>MRSLAIIGTGIAGMACAYFLRNRYDITVFEKNGYVGGHTNTVYLDEGSRKVPVDTGFMVYNDHTYPNLIRFFDHLGIKSVNTSMSFSVNDAASGFETSYTSLSSFFPDLASAFSPQRYRLLLAMKRLFEAGREFLANEKDTELPLTEFIARNHIDPLATEKFLLPMTAAIWSTPTDKMKDYPAITLLRFLVNHGMLGFGDQFQWKTLQGGSQQYKEKILKEISSKTRTNAGVTQLRRQAGKVRVINKLGEYNDFDDVIIATHADQALALLEQPNEPEQNLLSRFQYNVNPVVLHSDPKVMPRRKRAWASWNYRYESIDSKQVGSTHYWMNKLQNVSDRKNYFVSVDYPGEIDPQQTHWSFTYEHPRFDAAAIKAQPSLPQLNENGPIYYCGSYFRYGFHEDAFTSALNLCKQLNDGRDPLS</sequence>
<feature type="domain" description="Amine oxidase" evidence="1">
    <location>
        <begin position="11"/>
        <end position="330"/>
    </location>
</feature>
<accession>A0A927F8X6</accession>
<dbReference type="InterPro" id="IPR036188">
    <property type="entry name" value="FAD/NAD-bd_sf"/>
</dbReference>
<dbReference type="SUPFAM" id="SSF51905">
    <property type="entry name" value="FAD/NAD(P)-binding domain"/>
    <property type="match status" value="1"/>
</dbReference>
<dbReference type="EMBL" id="JACYFG010000032">
    <property type="protein sequence ID" value="MBD5780004.1"/>
    <property type="molecule type" value="Genomic_DNA"/>
</dbReference>
<dbReference type="PANTHER" id="PTHR42923">
    <property type="entry name" value="PROTOPORPHYRINOGEN OXIDASE"/>
    <property type="match status" value="1"/>
</dbReference>
<comment type="caution">
    <text evidence="2">The sequence shown here is derived from an EMBL/GenBank/DDBJ whole genome shotgun (WGS) entry which is preliminary data.</text>
</comment>
<dbReference type="Gene3D" id="1.10.405.20">
    <property type="match status" value="1"/>
</dbReference>
<dbReference type="Gene3D" id="3.30.70.1990">
    <property type="match status" value="1"/>
</dbReference>
<dbReference type="InterPro" id="IPR050464">
    <property type="entry name" value="Zeta_carotene_desat/Oxidored"/>
</dbReference>
<dbReference type="AlphaFoldDB" id="A0A927F8X6"/>
<evidence type="ECO:0000313" key="3">
    <source>
        <dbReference type="Proteomes" id="UP000622317"/>
    </source>
</evidence>
<protein>
    <submittedName>
        <fullName evidence="2">FAD-dependent oxidoreductase</fullName>
    </submittedName>
</protein>
<reference evidence="2" key="1">
    <citation type="submission" date="2020-09" db="EMBL/GenBank/DDBJ databases">
        <title>Pelagicoccus enzymogenes sp. nov. with an EPS production, isolated from marine sediment.</title>
        <authorList>
            <person name="Feng X."/>
        </authorList>
    </citation>
    <scope>NUCLEOTIDE SEQUENCE</scope>
    <source>
        <strain evidence="2">NFK12</strain>
    </source>
</reference>
<evidence type="ECO:0000259" key="1">
    <source>
        <dbReference type="Pfam" id="PF01593"/>
    </source>
</evidence>
<dbReference type="Pfam" id="PF01593">
    <property type="entry name" value="Amino_oxidase"/>
    <property type="match status" value="1"/>
</dbReference>
<dbReference type="RefSeq" id="WP_191617123.1">
    <property type="nucleotide sequence ID" value="NZ_JACYFG010000032.1"/>
</dbReference>